<dbReference type="NCBIfam" id="NF011947">
    <property type="entry name" value="PRK15418.1"/>
    <property type="match status" value="1"/>
</dbReference>
<evidence type="ECO:0000256" key="2">
    <source>
        <dbReference type="ARBA" id="ARBA00023015"/>
    </source>
</evidence>
<feature type="compositionally biased region" description="Basic and acidic residues" evidence="5">
    <location>
        <begin position="1"/>
        <end position="15"/>
    </location>
</feature>
<dbReference type="AlphaFoldDB" id="A0A4V2Q3B4"/>
<keyword evidence="2" id="KW-0805">Transcription regulation</keyword>
<dbReference type="InterPro" id="IPR037171">
    <property type="entry name" value="NagB/RpiA_transferase-like"/>
</dbReference>
<organism evidence="8 9">
    <name type="scientific">Sodalis ligni</name>
    <dbReference type="NCBI Taxonomy" id="2697027"/>
    <lineage>
        <taxon>Bacteria</taxon>
        <taxon>Pseudomonadati</taxon>
        <taxon>Pseudomonadota</taxon>
        <taxon>Gammaproteobacteria</taxon>
        <taxon>Enterobacterales</taxon>
        <taxon>Bruguierivoracaceae</taxon>
        <taxon>Sodalis</taxon>
    </lineage>
</organism>
<dbReference type="InterPro" id="IPR036388">
    <property type="entry name" value="WH-like_DNA-bd_sf"/>
</dbReference>
<proteinExistence type="inferred from homology"/>
<dbReference type="GO" id="GO:0030246">
    <property type="term" value="F:carbohydrate binding"/>
    <property type="evidence" value="ECO:0007669"/>
    <property type="project" value="InterPro"/>
</dbReference>
<comment type="caution">
    <text evidence="8">The sequence shown here is derived from an EMBL/GenBank/DDBJ whole genome shotgun (WGS) entry which is preliminary data.</text>
</comment>
<keyword evidence="9" id="KW-1185">Reference proteome</keyword>
<evidence type="ECO:0000313" key="9">
    <source>
        <dbReference type="Proteomes" id="UP000294555"/>
    </source>
</evidence>
<dbReference type="PANTHER" id="PTHR34294:SF1">
    <property type="entry name" value="TRANSCRIPTIONAL REGULATOR LSRR"/>
    <property type="match status" value="1"/>
</dbReference>
<evidence type="ECO:0000313" key="8">
    <source>
        <dbReference type="EMBL" id="TCL06028.1"/>
    </source>
</evidence>
<keyword evidence="3" id="KW-0238">DNA-binding</keyword>
<name>A0A4V2Q3B4_9GAMM</name>
<evidence type="ECO:0000256" key="4">
    <source>
        <dbReference type="ARBA" id="ARBA00023163"/>
    </source>
</evidence>
<dbReference type="Gene3D" id="1.10.10.10">
    <property type="entry name" value="Winged helix-like DNA-binding domain superfamily/Winged helix DNA-binding domain"/>
    <property type="match status" value="1"/>
</dbReference>
<gene>
    <name evidence="8" type="ORF">EZJ58_4253</name>
</gene>
<evidence type="ECO:0000256" key="1">
    <source>
        <dbReference type="ARBA" id="ARBA00010466"/>
    </source>
</evidence>
<evidence type="ECO:0000256" key="3">
    <source>
        <dbReference type="ARBA" id="ARBA00023125"/>
    </source>
</evidence>
<feature type="domain" description="Sugar-binding" evidence="7">
    <location>
        <begin position="80"/>
        <end position="329"/>
    </location>
</feature>
<dbReference type="PANTHER" id="PTHR34294">
    <property type="entry name" value="TRANSCRIPTIONAL REGULATOR-RELATED"/>
    <property type="match status" value="1"/>
</dbReference>
<dbReference type="GO" id="GO:0006355">
    <property type="term" value="P:regulation of DNA-templated transcription"/>
    <property type="evidence" value="ECO:0007669"/>
    <property type="project" value="InterPro"/>
</dbReference>
<dbReference type="SUPFAM" id="SSF100950">
    <property type="entry name" value="NagB/RpiA/CoA transferase-like"/>
    <property type="match status" value="1"/>
</dbReference>
<dbReference type="InterPro" id="IPR051054">
    <property type="entry name" value="SorC_transcr_regulators"/>
</dbReference>
<dbReference type="EMBL" id="SJOI01000001">
    <property type="protein sequence ID" value="TCL06028.1"/>
    <property type="molecule type" value="Genomic_DNA"/>
</dbReference>
<reference evidence="8 9" key="1">
    <citation type="submission" date="2019-02" db="EMBL/GenBank/DDBJ databases">
        <title>Investigation of anaerobic lignin degradation for improved lignocellulosic biofuels.</title>
        <authorList>
            <person name="Deangelis K."/>
        </authorList>
    </citation>
    <scope>NUCLEOTIDE SEQUENCE [LARGE SCALE GENOMIC DNA]</scope>
    <source>
        <strain evidence="8 9">159R</strain>
    </source>
</reference>
<dbReference type="Pfam" id="PF00325">
    <property type="entry name" value="Crp"/>
    <property type="match status" value="1"/>
</dbReference>
<evidence type="ECO:0000259" key="6">
    <source>
        <dbReference type="Pfam" id="PF00325"/>
    </source>
</evidence>
<evidence type="ECO:0000259" key="7">
    <source>
        <dbReference type="Pfam" id="PF04198"/>
    </source>
</evidence>
<dbReference type="Proteomes" id="UP000294555">
    <property type="component" value="Unassembled WGS sequence"/>
</dbReference>
<feature type="region of interest" description="Disordered" evidence="5">
    <location>
        <begin position="1"/>
        <end position="20"/>
    </location>
</feature>
<accession>A0A4V2Q3B4</accession>
<comment type="similarity">
    <text evidence="1">Belongs to the SorC transcriptional regulatory family.</text>
</comment>
<keyword evidence="4" id="KW-0804">Transcription</keyword>
<feature type="domain" description="HTH crp-type" evidence="6">
    <location>
        <begin position="44"/>
        <end position="73"/>
    </location>
</feature>
<dbReference type="Gene3D" id="3.40.50.1360">
    <property type="match status" value="1"/>
</dbReference>
<sequence>MNKNSHEKTSREMKGFENVGPADNGMAESELLARIAWFYYHDGLTQGEIGDHLGLTRLKVSRLLEKGRQSGVIRVQINSRYEGCLELENALLERFKLQHVRVLPALPQREINRRIGVGAAQVIMSHLQPQQLLAVGFGETAMSTLQHLSGFISSQQVRLVTLSGGVGPYMTGIGQLDAACSVSIIPAPLRASSAEVAAIFRRERSVHDVMLTACAADIAVVGIGALNQKREATIMRSGYISEGEQQLFGRKGAVGDILGYFMQRSGELAEAMPIHQELIGVSLQDLANIPQVIGVAGGTEKAEAILAALAGKHINALITEESTVRTMLALL</sequence>
<protein>
    <submittedName>
        <fullName evidence="8">Lsr operon transcriptional repressor</fullName>
    </submittedName>
</protein>
<dbReference type="Pfam" id="PF04198">
    <property type="entry name" value="Sugar-bind"/>
    <property type="match status" value="1"/>
</dbReference>
<dbReference type="InterPro" id="IPR012318">
    <property type="entry name" value="HTH_CRP"/>
</dbReference>
<dbReference type="InterPro" id="IPR007324">
    <property type="entry name" value="Sugar-bd_dom_put"/>
</dbReference>
<dbReference type="GO" id="GO:0003677">
    <property type="term" value="F:DNA binding"/>
    <property type="evidence" value="ECO:0007669"/>
    <property type="project" value="UniProtKB-KW"/>
</dbReference>
<evidence type="ECO:0000256" key="5">
    <source>
        <dbReference type="SAM" id="MobiDB-lite"/>
    </source>
</evidence>